<dbReference type="Pfam" id="PF07686">
    <property type="entry name" value="V-set"/>
    <property type="match status" value="1"/>
</dbReference>
<dbReference type="InterPro" id="IPR013106">
    <property type="entry name" value="Ig_V-set"/>
</dbReference>
<keyword evidence="7" id="KW-1185">Reference proteome</keyword>
<dbReference type="InterPro" id="IPR013783">
    <property type="entry name" value="Ig-like_fold"/>
</dbReference>
<dbReference type="InterPro" id="IPR050671">
    <property type="entry name" value="CD300_family_receptors"/>
</dbReference>
<dbReference type="PROSITE" id="PS50835">
    <property type="entry name" value="IG_LIKE"/>
    <property type="match status" value="1"/>
</dbReference>
<dbReference type="GO" id="GO:0004888">
    <property type="term" value="F:transmembrane signaling receptor activity"/>
    <property type="evidence" value="ECO:0007669"/>
    <property type="project" value="TreeGrafter"/>
</dbReference>
<dbReference type="Gene3D" id="2.60.40.10">
    <property type="entry name" value="Immunoglobulins"/>
    <property type="match status" value="1"/>
</dbReference>
<reference evidence="6" key="3">
    <citation type="submission" date="2025-09" db="UniProtKB">
        <authorList>
            <consortium name="Ensembl"/>
        </authorList>
    </citation>
    <scope>IDENTIFICATION</scope>
</reference>
<feature type="domain" description="Ig-like" evidence="5">
    <location>
        <begin position="10"/>
        <end position="128"/>
    </location>
</feature>
<keyword evidence="3 4" id="KW-0472">Membrane</keyword>
<dbReference type="Proteomes" id="UP000694397">
    <property type="component" value="Chromosome 9"/>
</dbReference>
<name>A0A8C9RFS0_SCLFO</name>
<protein>
    <recommendedName>
        <fullName evidence="5">Ig-like domain-containing protein</fullName>
    </recommendedName>
</protein>
<comment type="subcellular location">
    <subcellularLocation>
        <location evidence="1">Membrane</location>
    </subcellularLocation>
</comment>
<dbReference type="OrthoDB" id="8920197at2759"/>
<evidence type="ECO:0000256" key="1">
    <source>
        <dbReference type="ARBA" id="ARBA00004370"/>
    </source>
</evidence>
<dbReference type="PANTHER" id="PTHR11860">
    <property type="entry name" value="POLYMERIC-IMMUNOGLOBULIN RECEPTOR"/>
    <property type="match status" value="1"/>
</dbReference>
<evidence type="ECO:0000256" key="4">
    <source>
        <dbReference type="SAM" id="Phobius"/>
    </source>
</evidence>
<dbReference type="InterPro" id="IPR003599">
    <property type="entry name" value="Ig_sub"/>
</dbReference>
<keyword evidence="2 4" id="KW-0812">Transmembrane</keyword>
<feature type="transmembrane region" description="Helical" evidence="4">
    <location>
        <begin position="177"/>
        <end position="196"/>
    </location>
</feature>
<reference evidence="6 7" key="1">
    <citation type="submission" date="2019-04" db="EMBL/GenBank/DDBJ databases">
        <authorList>
            <consortium name="Wellcome Sanger Institute Data Sharing"/>
        </authorList>
    </citation>
    <scope>NUCLEOTIDE SEQUENCE [LARGE SCALE GENOMIC DNA]</scope>
</reference>
<proteinExistence type="predicted"/>
<reference evidence="6" key="2">
    <citation type="submission" date="2025-08" db="UniProtKB">
        <authorList>
            <consortium name="Ensembl"/>
        </authorList>
    </citation>
    <scope>IDENTIFICATION</scope>
</reference>
<accession>A0A8C9RFS0</accession>
<evidence type="ECO:0000256" key="2">
    <source>
        <dbReference type="ARBA" id="ARBA00022692"/>
    </source>
</evidence>
<dbReference type="InterPro" id="IPR036179">
    <property type="entry name" value="Ig-like_dom_sf"/>
</dbReference>
<dbReference type="SUPFAM" id="SSF48726">
    <property type="entry name" value="Immunoglobulin"/>
    <property type="match status" value="1"/>
</dbReference>
<evidence type="ECO:0000259" key="5">
    <source>
        <dbReference type="PROSITE" id="PS50835"/>
    </source>
</evidence>
<sequence>MPCDRLASHPRFIPSPSSLVLCYLSSGAYMRVNKGHVKVSAQVGHSVNITCPYNILSRQSQKSWCRGKLYDSCKTMVSTLGPMTNGRVSIWDDPSNGAFHVTMSALTEKDAGWYQCVKSGFLQPQTFSHVYLNVTKGDENRLHFLPQSTITYSNNFPHTLFTVVTYTTRYTTYTGSLIHTSLLLPIILLCITASSFQL</sequence>
<keyword evidence="4" id="KW-1133">Transmembrane helix</keyword>
<dbReference type="Ensembl" id="ENSSFOT00015015723.2">
    <property type="protein sequence ID" value="ENSSFOP00015015541.2"/>
    <property type="gene ID" value="ENSSFOG00015010014.2"/>
</dbReference>
<dbReference type="GO" id="GO:0005886">
    <property type="term" value="C:plasma membrane"/>
    <property type="evidence" value="ECO:0007669"/>
    <property type="project" value="TreeGrafter"/>
</dbReference>
<evidence type="ECO:0000313" key="7">
    <source>
        <dbReference type="Proteomes" id="UP000694397"/>
    </source>
</evidence>
<dbReference type="AlphaFoldDB" id="A0A8C9RFS0"/>
<dbReference type="PANTHER" id="PTHR11860:SF87">
    <property type="entry name" value="CMRF35-LIKE MOLECULE 8"/>
    <property type="match status" value="1"/>
</dbReference>
<evidence type="ECO:0000256" key="3">
    <source>
        <dbReference type="ARBA" id="ARBA00023136"/>
    </source>
</evidence>
<organism evidence="6 7">
    <name type="scientific">Scleropages formosus</name>
    <name type="common">Asian bonytongue</name>
    <name type="synonym">Osteoglossum formosum</name>
    <dbReference type="NCBI Taxonomy" id="113540"/>
    <lineage>
        <taxon>Eukaryota</taxon>
        <taxon>Metazoa</taxon>
        <taxon>Chordata</taxon>
        <taxon>Craniata</taxon>
        <taxon>Vertebrata</taxon>
        <taxon>Euteleostomi</taxon>
        <taxon>Actinopterygii</taxon>
        <taxon>Neopterygii</taxon>
        <taxon>Teleostei</taxon>
        <taxon>Osteoglossocephala</taxon>
        <taxon>Osteoglossomorpha</taxon>
        <taxon>Osteoglossiformes</taxon>
        <taxon>Osteoglossidae</taxon>
        <taxon>Scleropages</taxon>
    </lineage>
</organism>
<evidence type="ECO:0000313" key="6">
    <source>
        <dbReference type="Ensembl" id="ENSSFOP00015015541.2"/>
    </source>
</evidence>
<dbReference type="InterPro" id="IPR007110">
    <property type="entry name" value="Ig-like_dom"/>
</dbReference>
<dbReference type="CDD" id="cd05716">
    <property type="entry name" value="IgV_pIgR_like"/>
    <property type="match status" value="1"/>
</dbReference>
<dbReference type="SMART" id="SM00409">
    <property type="entry name" value="IG"/>
    <property type="match status" value="1"/>
</dbReference>